<name>A0A0E3LMR7_METBA</name>
<evidence type="ECO:0000313" key="3">
    <source>
        <dbReference type="EMBL" id="AKB53491.1"/>
    </source>
</evidence>
<dbReference type="NCBIfam" id="TIGR02537">
    <property type="entry name" value="arch_flag_Nterm"/>
    <property type="match status" value="1"/>
</dbReference>
<dbReference type="EMBL" id="CP009528">
    <property type="protein sequence ID" value="AKB53491.1"/>
    <property type="molecule type" value="Genomic_DNA"/>
</dbReference>
<dbReference type="PANTHER" id="PTHR38138:SF1">
    <property type="entry name" value="ARCHAEAL TYPE IV PILIN N-TERMINAL DOMAIN-CONTAINING PROTEIN"/>
    <property type="match status" value="1"/>
</dbReference>
<dbReference type="STRING" id="1434108.MSBRM_0493"/>
<keyword evidence="1" id="KW-0812">Transmembrane</keyword>
<dbReference type="PATRIC" id="fig|1434108.4.peg.584"/>
<dbReference type="Proteomes" id="UP000033033">
    <property type="component" value="Chromosome"/>
</dbReference>
<keyword evidence="1" id="KW-1133">Transmembrane helix</keyword>
<accession>A0A0E3LMR7</accession>
<dbReference type="InterPro" id="IPR013373">
    <property type="entry name" value="Flagellin/pilin_N_arc"/>
</dbReference>
<keyword evidence="1" id="KW-0472">Membrane</keyword>
<dbReference type="HOGENOM" id="CLU_116126_1_0_2"/>
<keyword evidence="4" id="KW-1185">Reference proteome</keyword>
<evidence type="ECO:0000313" key="4">
    <source>
        <dbReference type="Proteomes" id="UP000033033"/>
    </source>
</evidence>
<proteinExistence type="predicted"/>
<protein>
    <recommendedName>
        <fullName evidence="2">Archaeal Type IV pilin N-terminal domain-containing protein</fullName>
    </recommendedName>
</protein>
<sequence length="191" mass="20313">MTIVNIIFQVLKVSGGLSCPNTFNQEGEHMDFKKLFRKDDKAVSPVIGVILMVAITVILAAAIGSSVFSKGAVESAPQANLEIKSSRLDTNNTACVKIEHLGGDPINFDRSITKVMTTVGTGNSTEVYFGAITTSADFEVGDVQIVELRMPPTSGTDNTGTAITVNSGDSVNIKVIDIATSQLICDKNLRF</sequence>
<evidence type="ECO:0000256" key="1">
    <source>
        <dbReference type="SAM" id="Phobius"/>
    </source>
</evidence>
<feature type="transmembrane region" description="Helical" evidence="1">
    <location>
        <begin position="42"/>
        <end position="68"/>
    </location>
</feature>
<evidence type="ECO:0000259" key="2">
    <source>
        <dbReference type="Pfam" id="PF07790"/>
    </source>
</evidence>
<organism evidence="3 4">
    <name type="scientific">Methanosarcina barkeri MS</name>
    <dbReference type="NCBI Taxonomy" id="1434108"/>
    <lineage>
        <taxon>Archaea</taxon>
        <taxon>Methanobacteriati</taxon>
        <taxon>Methanobacteriota</taxon>
        <taxon>Stenosarchaea group</taxon>
        <taxon>Methanomicrobia</taxon>
        <taxon>Methanosarcinales</taxon>
        <taxon>Methanosarcinaceae</taxon>
        <taxon>Methanosarcina</taxon>
    </lineage>
</organism>
<feature type="domain" description="Archaeal Type IV pilin N-terminal" evidence="2">
    <location>
        <begin position="41"/>
        <end position="109"/>
    </location>
</feature>
<dbReference type="PANTHER" id="PTHR38138">
    <property type="entry name" value="VNG6441H"/>
    <property type="match status" value="1"/>
</dbReference>
<dbReference type="Pfam" id="PF07790">
    <property type="entry name" value="Pilin_N"/>
    <property type="match status" value="1"/>
</dbReference>
<dbReference type="AlphaFoldDB" id="A0A0E3LMR7"/>
<reference evidence="3 4" key="1">
    <citation type="submission" date="2014-07" db="EMBL/GenBank/DDBJ databases">
        <title>Methanogenic archaea and the global carbon cycle.</title>
        <authorList>
            <person name="Henriksen J.R."/>
            <person name="Luke J."/>
            <person name="Reinhart S."/>
            <person name="Benedict M.N."/>
            <person name="Youngblut N.D."/>
            <person name="Metcalf M.E."/>
            <person name="Whitaker R.J."/>
            <person name="Metcalf W.W."/>
        </authorList>
    </citation>
    <scope>NUCLEOTIDE SEQUENCE [LARGE SCALE GENOMIC DNA]</scope>
    <source>
        <strain evidence="3 4">MS</strain>
    </source>
</reference>
<dbReference type="InterPro" id="IPR012859">
    <property type="entry name" value="Pilin_N_archaeal"/>
</dbReference>
<gene>
    <name evidence="3" type="ORF">MSBRM_0493</name>
</gene>
<dbReference type="KEGG" id="mby:MSBRM_0493"/>